<reference evidence="1" key="1">
    <citation type="submission" date="2014-09" db="EMBL/GenBank/DDBJ databases">
        <authorList>
            <person name="Magalhaes I.L.F."/>
            <person name="Oliveira U."/>
            <person name="Santos F.R."/>
            <person name="Vidigal T.H.D.A."/>
            <person name="Brescovit A.D."/>
            <person name="Santos A.J."/>
        </authorList>
    </citation>
    <scope>NUCLEOTIDE SEQUENCE</scope>
    <source>
        <tissue evidence="1">Shoot tissue taken approximately 20 cm above the soil surface</tissue>
    </source>
</reference>
<accession>A0A0A9F605</accession>
<reference evidence="1" key="2">
    <citation type="journal article" date="2015" name="Data Brief">
        <title>Shoot transcriptome of the giant reed, Arundo donax.</title>
        <authorList>
            <person name="Barrero R.A."/>
            <person name="Guerrero F.D."/>
            <person name="Moolhuijzen P."/>
            <person name="Goolsby J.A."/>
            <person name="Tidwell J."/>
            <person name="Bellgard S.E."/>
            <person name="Bellgard M.I."/>
        </authorList>
    </citation>
    <scope>NUCLEOTIDE SEQUENCE</scope>
    <source>
        <tissue evidence="1">Shoot tissue taken approximately 20 cm above the soil surface</tissue>
    </source>
</reference>
<name>A0A0A9F605_ARUDO</name>
<proteinExistence type="predicted"/>
<sequence length="62" mass="7242">MLLWIHSTEQLLGVSFMFLFCVYSHHTRIIIICLSLSSDISDVLTGYAHDQCVCPWRHRCFP</sequence>
<dbReference type="AlphaFoldDB" id="A0A0A9F605"/>
<evidence type="ECO:0000313" key="1">
    <source>
        <dbReference type="EMBL" id="JAE07792.1"/>
    </source>
</evidence>
<dbReference type="EMBL" id="GBRH01190104">
    <property type="protein sequence ID" value="JAE07792.1"/>
    <property type="molecule type" value="Transcribed_RNA"/>
</dbReference>
<organism evidence="1">
    <name type="scientific">Arundo donax</name>
    <name type="common">Giant reed</name>
    <name type="synonym">Donax arundinaceus</name>
    <dbReference type="NCBI Taxonomy" id="35708"/>
    <lineage>
        <taxon>Eukaryota</taxon>
        <taxon>Viridiplantae</taxon>
        <taxon>Streptophyta</taxon>
        <taxon>Embryophyta</taxon>
        <taxon>Tracheophyta</taxon>
        <taxon>Spermatophyta</taxon>
        <taxon>Magnoliopsida</taxon>
        <taxon>Liliopsida</taxon>
        <taxon>Poales</taxon>
        <taxon>Poaceae</taxon>
        <taxon>PACMAD clade</taxon>
        <taxon>Arundinoideae</taxon>
        <taxon>Arundineae</taxon>
        <taxon>Arundo</taxon>
    </lineage>
</organism>
<protein>
    <submittedName>
        <fullName evidence="1">Uncharacterized protein</fullName>
    </submittedName>
</protein>